<dbReference type="SUPFAM" id="SSF53448">
    <property type="entry name" value="Nucleotide-diphospho-sugar transferases"/>
    <property type="match status" value="1"/>
</dbReference>
<proteinExistence type="predicted"/>
<dbReference type="GO" id="GO:0009103">
    <property type="term" value="P:lipopolysaccharide biosynthetic process"/>
    <property type="evidence" value="ECO:0007669"/>
    <property type="project" value="TreeGrafter"/>
</dbReference>
<dbReference type="eggNOG" id="COG0438">
    <property type="taxonomic scope" value="Bacteria"/>
</dbReference>
<dbReference type="InterPro" id="IPR001173">
    <property type="entry name" value="Glyco_trans_2-like"/>
</dbReference>
<accession>V6F514</accession>
<gene>
    <name evidence="4" type="ordered locus">MGMSRv2__3395</name>
</gene>
<dbReference type="Pfam" id="PF00535">
    <property type="entry name" value="Glycos_transf_2"/>
    <property type="match status" value="1"/>
</dbReference>
<protein>
    <submittedName>
        <fullName evidence="4">Glycosyltransferase</fullName>
    </submittedName>
</protein>
<dbReference type="Gene3D" id="3.40.50.2000">
    <property type="entry name" value="Glycogen Phosphorylase B"/>
    <property type="match status" value="2"/>
</dbReference>
<dbReference type="PANTHER" id="PTHR46401:SF2">
    <property type="entry name" value="GLYCOSYLTRANSFERASE WBBK-RELATED"/>
    <property type="match status" value="1"/>
</dbReference>
<evidence type="ECO:0000313" key="5">
    <source>
        <dbReference type="Proteomes" id="UP000018922"/>
    </source>
</evidence>
<evidence type="ECO:0000256" key="1">
    <source>
        <dbReference type="ARBA" id="ARBA00022679"/>
    </source>
</evidence>
<organism evidence="4 5">
    <name type="scientific">Magnetospirillum gryphiswaldense (strain DSM 6361 / JCM 21280 / NBRC 15271 / MSR-1)</name>
    <dbReference type="NCBI Taxonomy" id="431944"/>
    <lineage>
        <taxon>Bacteria</taxon>
        <taxon>Pseudomonadati</taxon>
        <taxon>Pseudomonadota</taxon>
        <taxon>Alphaproteobacteria</taxon>
        <taxon>Rhodospirillales</taxon>
        <taxon>Rhodospirillaceae</taxon>
        <taxon>Magnetospirillum</taxon>
    </lineage>
</organism>
<name>V6F514_MAGGM</name>
<sequence>MTHVPLITIIIPTYNQADWLREALHSVLAQRVTDWEAIVINNHSADHTESVVAEINDPRIRLITFANHGIIAASRNIGITEARGQWVAFLDSDDVWHADKLETCLPHLTDDTDIVTHGVHFWDGSRILRDWLPGPERQAQLRNLLFEGSAMSPSATIIRRSLLQQVGGVSEDAALRSAEDYELQLKLVKAGARIRFLPLMLSKYRIHPGQQSKSAERHMQASLLAVRMHYDSLTDRSWRDALRFRRRLASLHYGAGRLYQEAGDQISARRFFTRSLRQWPLLPRNWVALVLSLIPRGPTKAPHDRLPVLINGLHAKSGGGVTYLRNILGDLADDHRLEIHLLLHEDQYTLFGEPPEGVRLHLLQFKTGFLRLLLWEQFALPILAREMLAVVTFSPANYGPFAAPNPVILLRNSLAVVQRDKRLSKRVYWGMLALATALSLITCRRAIAVSDYARRSLSFGLPDSIVKRVEIIHHGIAPAFTPDASVRREQSTLLAVCDIYVQKNLHTLIKAMALLQAHQPSARLLIAGRIIDPDYHGELLRQIEHLNMGAMITFLGGCSQERLIELYRSCTVFVFPSTIETFGNPLVEAMACGAPIASSNTSAMPEVVGDAARLFDPLDTQAMAEAISGLLDDPAARAELSRRGVERAQQYSWKQTAAKTADVLVDAARRD</sequence>
<dbReference type="HOGENOM" id="CLU_409274_0_0_5"/>
<reference evidence="4 5" key="1">
    <citation type="journal article" date="2014" name="Genome Announc.">
        <title>Complete genome sequence of Magnetospirillum gryphiswaldense MSR-1.</title>
        <authorList>
            <person name="Wang X."/>
            <person name="Wang Q."/>
            <person name="Zhang W."/>
            <person name="Wang Y."/>
            <person name="Li L."/>
            <person name="Wen T."/>
            <person name="Zhang T."/>
            <person name="Zhang Y."/>
            <person name="Xu J."/>
            <person name="Hu J."/>
            <person name="Li S."/>
            <person name="Liu L."/>
            <person name="Liu J."/>
            <person name="Jiang W."/>
            <person name="Tian J."/>
            <person name="Li Y."/>
            <person name="Schuler D."/>
            <person name="Wang L."/>
            <person name="Li J."/>
        </authorList>
    </citation>
    <scope>NUCLEOTIDE SEQUENCE [LARGE SCALE GENOMIC DNA]</scope>
    <source>
        <strain evidence="5">DSM 6361 / JCM 21280 / NBRC 15271 / MSR-1</strain>
    </source>
</reference>
<dbReference type="CDD" id="cd03809">
    <property type="entry name" value="GT4_MtfB-like"/>
    <property type="match status" value="1"/>
</dbReference>
<dbReference type="InterPro" id="IPR001296">
    <property type="entry name" value="Glyco_trans_1"/>
</dbReference>
<dbReference type="STRING" id="1430440.MGMSRv2__3395"/>
<dbReference type="Proteomes" id="UP000018922">
    <property type="component" value="Chromosome I"/>
</dbReference>
<dbReference type="InterPro" id="IPR029044">
    <property type="entry name" value="Nucleotide-diphossugar_trans"/>
</dbReference>
<dbReference type="GO" id="GO:0016757">
    <property type="term" value="F:glycosyltransferase activity"/>
    <property type="evidence" value="ECO:0007669"/>
    <property type="project" value="InterPro"/>
</dbReference>
<dbReference type="Gene3D" id="3.90.550.10">
    <property type="entry name" value="Spore Coat Polysaccharide Biosynthesis Protein SpsA, Chain A"/>
    <property type="match status" value="1"/>
</dbReference>
<dbReference type="eggNOG" id="COG1215">
    <property type="taxonomic scope" value="Bacteria"/>
</dbReference>
<feature type="domain" description="Glycosyl transferase family 1" evidence="2">
    <location>
        <begin position="489"/>
        <end position="644"/>
    </location>
</feature>
<dbReference type="PANTHER" id="PTHR46401">
    <property type="entry name" value="GLYCOSYLTRANSFERASE WBBK-RELATED"/>
    <property type="match status" value="1"/>
</dbReference>
<dbReference type="KEGG" id="mgy:MGMSRv2__3395"/>
<keyword evidence="5" id="KW-1185">Reference proteome</keyword>
<dbReference type="AlphaFoldDB" id="V6F514"/>
<evidence type="ECO:0000259" key="2">
    <source>
        <dbReference type="Pfam" id="PF00534"/>
    </source>
</evidence>
<dbReference type="Pfam" id="PF00534">
    <property type="entry name" value="Glycos_transf_1"/>
    <property type="match status" value="1"/>
</dbReference>
<dbReference type="EMBL" id="HG794546">
    <property type="protein sequence ID" value="CDL00610.1"/>
    <property type="molecule type" value="Genomic_DNA"/>
</dbReference>
<keyword evidence="1" id="KW-0808">Transferase</keyword>
<evidence type="ECO:0000313" key="4">
    <source>
        <dbReference type="EMBL" id="CDL00610.1"/>
    </source>
</evidence>
<evidence type="ECO:0000259" key="3">
    <source>
        <dbReference type="Pfam" id="PF00535"/>
    </source>
</evidence>
<feature type="domain" description="Glycosyltransferase 2-like" evidence="3">
    <location>
        <begin position="8"/>
        <end position="166"/>
    </location>
</feature>
<dbReference type="SUPFAM" id="SSF53756">
    <property type="entry name" value="UDP-Glycosyltransferase/glycogen phosphorylase"/>
    <property type="match status" value="1"/>
</dbReference>